<feature type="zinc finger region" description="C3H1-type" evidence="6">
    <location>
        <begin position="143"/>
        <end position="171"/>
    </location>
</feature>
<gene>
    <name evidence="9" type="primary">LOC123041083</name>
</gene>
<feature type="domain" description="C3H1-type" evidence="8">
    <location>
        <begin position="143"/>
        <end position="171"/>
    </location>
</feature>
<dbReference type="Gene3D" id="3.30.70.330">
    <property type="match status" value="1"/>
</dbReference>
<dbReference type="Gramene" id="TraesMAC2B03G00900660.1">
    <property type="protein sequence ID" value="TraesMAC2B03G00900660.1"/>
    <property type="gene ID" value="TraesMAC2B03G00900660"/>
</dbReference>
<dbReference type="GO" id="GO:0005737">
    <property type="term" value="C:cytoplasm"/>
    <property type="evidence" value="ECO:0000318"/>
    <property type="project" value="GO_Central"/>
</dbReference>
<dbReference type="GO" id="GO:0031072">
    <property type="term" value="F:heat shock protein binding"/>
    <property type="evidence" value="ECO:0000318"/>
    <property type="project" value="GO_Central"/>
</dbReference>
<evidence type="ECO:0000256" key="3">
    <source>
        <dbReference type="ARBA" id="ARBA00022833"/>
    </source>
</evidence>
<evidence type="ECO:0000256" key="4">
    <source>
        <dbReference type="ARBA" id="ARBA00022884"/>
    </source>
</evidence>
<name>A0A3B6C5W1_WHEAT</name>
<dbReference type="STRING" id="4565.A0A3B6C5W1"/>
<dbReference type="PANTHER" id="PTHR24009:SF0">
    <property type="entry name" value="ZINC FINGER CCCH DOMAIN-CONTAINING PROTEIN 18"/>
    <property type="match status" value="1"/>
</dbReference>
<dbReference type="Gramene" id="TraesWEE_scaffold_062812_01G000100.1">
    <property type="protein sequence ID" value="TraesWEE_scaffold_062812_01G000100.1"/>
    <property type="gene ID" value="TraesWEE_scaffold_062812_01G000100"/>
</dbReference>
<evidence type="ECO:0000256" key="7">
    <source>
        <dbReference type="SAM" id="MobiDB-lite"/>
    </source>
</evidence>
<dbReference type="GO" id="GO:0042026">
    <property type="term" value="P:protein refolding"/>
    <property type="evidence" value="ECO:0000318"/>
    <property type="project" value="GO_Central"/>
</dbReference>
<evidence type="ECO:0000313" key="10">
    <source>
        <dbReference type="Proteomes" id="UP000019116"/>
    </source>
</evidence>
<keyword evidence="3 6" id="KW-0862">Zinc</keyword>
<dbReference type="Gramene" id="TraesJAG2B03G00901070.1">
    <property type="protein sequence ID" value="TraesJAG2B03G00901070.1"/>
    <property type="gene ID" value="TraesJAG2B03G00901070"/>
</dbReference>
<dbReference type="OrthoDB" id="653160at2759"/>
<dbReference type="GO" id="GO:0044183">
    <property type="term" value="F:protein folding chaperone"/>
    <property type="evidence" value="ECO:0000318"/>
    <property type="project" value="GO_Central"/>
</dbReference>
<reference evidence="9" key="1">
    <citation type="submission" date="2018-08" db="EMBL/GenBank/DDBJ databases">
        <authorList>
            <person name="Rossello M."/>
        </authorList>
    </citation>
    <scope>NUCLEOTIDE SEQUENCE [LARGE SCALE GENOMIC DNA]</scope>
    <source>
        <strain evidence="9">cv. Chinese Spring</strain>
    </source>
</reference>
<dbReference type="InterPro" id="IPR000504">
    <property type="entry name" value="RRM_dom"/>
</dbReference>
<dbReference type="Gramene" id="TraesCS2B03G0527100.1">
    <property type="protein sequence ID" value="TraesCS2B03G0527100.1.CDS"/>
    <property type="gene ID" value="TraesCS2B03G0527100"/>
</dbReference>
<dbReference type="SMR" id="A0A3B6C5W1"/>
<dbReference type="Gramene" id="TraesROB_scaffold_006385_01G000100.1">
    <property type="protein sequence ID" value="TraesROB_scaffold_006385_01G000100.1"/>
    <property type="gene ID" value="TraesROB_scaffold_006385_01G000100"/>
</dbReference>
<accession>A0A3B6C5W1</accession>
<evidence type="ECO:0000256" key="2">
    <source>
        <dbReference type="ARBA" id="ARBA00022771"/>
    </source>
</evidence>
<dbReference type="Gramene" id="TraesJUL2B03G00907330.1">
    <property type="protein sequence ID" value="TraesJUL2B03G00907330.1"/>
    <property type="gene ID" value="TraesJUL2B03G00907330"/>
</dbReference>
<feature type="compositionally biased region" description="Low complexity" evidence="7">
    <location>
        <begin position="17"/>
        <end position="26"/>
    </location>
</feature>
<dbReference type="InterPro" id="IPR036855">
    <property type="entry name" value="Znf_CCCH_sf"/>
</dbReference>
<dbReference type="GO" id="GO:0003677">
    <property type="term" value="F:DNA binding"/>
    <property type="evidence" value="ECO:0007669"/>
    <property type="project" value="UniProtKB-KW"/>
</dbReference>
<dbReference type="SUPFAM" id="SSF90229">
    <property type="entry name" value="CCCH zinc finger"/>
    <property type="match status" value="1"/>
</dbReference>
<dbReference type="InterPro" id="IPR035979">
    <property type="entry name" value="RBD_domain_sf"/>
</dbReference>
<dbReference type="AlphaFoldDB" id="A0A3B6C5W1"/>
<evidence type="ECO:0000256" key="5">
    <source>
        <dbReference type="ARBA" id="ARBA00023125"/>
    </source>
</evidence>
<sequence>MPTTATGNAELRRLGRRLPSPLSLRRLPPHRRRRRARTSGPSGGLSSTRPNAARGFLSHALGVPDRPRPRPNAANSRLPTASFQRRKLAGVIYTASASPSSSSPSSSPFPEREACAGIIYSPLPRCAEPFLEWRKTRKQKMAWMSDQPCRSYIIDGSCKYGSDCLFSHGLDLFGRIEMQIRALLHVPDVYQVPVEHLPWSRPELGIMLRQVGWDGTLGHLMSLLERLHTICVVYNSYGYYAILLENVSHYLGYLPYNPNVMDADSEAHQIYINFSAQSIEICTEENVRIYFSHYGEVLSVYIPHEMAYGFVRFRYPETVRLLLSNWNPQVPHFIFGAGLYVGPYISYNRRYPAVNHGLNDPDGGLEHMPNAAGGVAGQVPGVPDGNAAQQDMNPAGNHGPNVPDAGPGHVPNALGVLPDEVLGVPVGDAAQPDMNPAGNGVAGQVPVVPDGGAAQEDMDEIAAALPDVDCFYQAT</sequence>
<evidence type="ECO:0000313" key="9">
    <source>
        <dbReference type="EnsemblPlants" id="TraesCS2B02G218000.1"/>
    </source>
</evidence>
<dbReference type="Pfam" id="PF00076">
    <property type="entry name" value="RRM_1"/>
    <property type="match status" value="1"/>
</dbReference>
<dbReference type="PROSITE" id="PS50103">
    <property type="entry name" value="ZF_C3H1"/>
    <property type="match status" value="1"/>
</dbReference>
<dbReference type="InterPro" id="IPR012677">
    <property type="entry name" value="Nucleotide-bd_a/b_plait_sf"/>
</dbReference>
<dbReference type="GO" id="GO:0008270">
    <property type="term" value="F:zinc ion binding"/>
    <property type="evidence" value="ECO:0007669"/>
    <property type="project" value="UniProtKB-KW"/>
</dbReference>
<dbReference type="Gramene" id="TraesNOR2B03G00915080.1">
    <property type="protein sequence ID" value="TraesNOR2B03G00915080.1"/>
    <property type="gene ID" value="TraesNOR2B03G00915080"/>
</dbReference>
<reference evidence="9" key="2">
    <citation type="submission" date="2018-10" db="UniProtKB">
        <authorList>
            <consortium name="EnsemblPlants"/>
        </authorList>
    </citation>
    <scope>IDENTIFICATION</scope>
</reference>
<feature type="compositionally biased region" description="Basic residues" evidence="7">
    <location>
        <begin position="27"/>
        <end position="37"/>
    </location>
</feature>
<evidence type="ECO:0000256" key="6">
    <source>
        <dbReference type="PROSITE-ProRule" id="PRU00723"/>
    </source>
</evidence>
<dbReference type="SUPFAM" id="SSF54928">
    <property type="entry name" value="RNA-binding domain, RBD"/>
    <property type="match status" value="1"/>
</dbReference>
<dbReference type="RefSeq" id="XP_044319717.1">
    <property type="nucleotide sequence ID" value="XM_044463782.1"/>
</dbReference>
<dbReference type="GO" id="GO:0005739">
    <property type="term" value="C:mitochondrion"/>
    <property type="evidence" value="ECO:0000318"/>
    <property type="project" value="GO_Central"/>
</dbReference>
<feature type="region of interest" description="Disordered" evidence="7">
    <location>
        <begin position="1"/>
        <end position="80"/>
    </location>
</feature>
<dbReference type="Proteomes" id="UP000019116">
    <property type="component" value="Chromosome 2B"/>
</dbReference>
<dbReference type="GO" id="GO:0003723">
    <property type="term" value="F:RNA binding"/>
    <property type="evidence" value="ECO:0007669"/>
    <property type="project" value="UniProtKB-KW"/>
</dbReference>
<evidence type="ECO:0000259" key="8">
    <source>
        <dbReference type="PROSITE" id="PS50103"/>
    </source>
</evidence>
<evidence type="ECO:0000256" key="1">
    <source>
        <dbReference type="ARBA" id="ARBA00022723"/>
    </source>
</evidence>
<dbReference type="GO" id="GO:0016226">
    <property type="term" value="P:iron-sulfur cluster assembly"/>
    <property type="evidence" value="ECO:0000318"/>
    <property type="project" value="GO_Central"/>
</dbReference>
<dbReference type="Gramene" id="TraesCAD_scaffold_076720_01G000100.1">
    <property type="protein sequence ID" value="TraesCAD_scaffold_076720_01G000100.1"/>
    <property type="gene ID" value="TraesCAD_scaffold_076720_01G000100"/>
</dbReference>
<dbReference type="PANTHER" id="PTHR24009">
    <property type="entry name" value="RNA-BINDING (RRM/RBD/RNP MOTIFS)"/>
    <property type="match status" value="1"/>
</dbReference>
<proteinExistence type="predicted"/>
<keyword evidence="4" id="KW-0694">RNA-binding</keyword>
<dbReference type="Gene3D" id="4.10.1000.10">
    <property type="entry name" value="Zinc finger, CCCH-type"/>
    <property type="match status" value="1"/>
</dbReference>
<keyword evidence="10" id="KW-1185">Reference proteome</keyword>
<dbReference type="SMART" id="SM00356">
    <property type="entry name" value="ZnF_C3H1"/>
    <property type="match status" value="1"/>
</dbReference>
<organism evidence="9">
    <name type="scientific">Triticum aestivum</name>
    <name type="common">Wheat</name>
    <dbReference type="NCBI Taxonomy" id="4565"/>
    <lineage>
        <taxon>Eukaryota</taxon>
        <taxon>Viridiplantae</taxon>
        <taxon>Streptophyta</taxon>
        <taxon>Embryophyta</taxon>
        <taxon>Tracheophyta</taxon>
        <taxon>Spermatophyta</taxon>
        <taxon>Magnoliopsida</taxon>
        <taxon>Liliopsida</taxon>
        <taxon>Poales</taxon>
        <taxon>Poaceae</taxon>
        <taxon>BOP clade</taxon>
        <taxon>Pooideae</taxon>
        <taxon>Triticodae</taxon>
        <taxon>Triticeae</taxon>
        <taxon>Triticinae</taxon>
        <taxon>Triticum</taxon>
    </lineage>
</organism>
<dbReference type="Gramene" id="TraesARI2B03G00913960.1">
    <property type="protein sequence ID" value="TraesARI2B03G00913960.1"/>
    <property type="gene ID" value="TraesARI2B03G00913960"/>
</dbReference>
<keyword evidence="2 6" id="KW-0863">Zinc-finger</keyword>
<dbReference type="InterPro" id="IPR000571">
    <property type="entry name" value="Znf_CCCH"/>
</dbReference>
<dbReference type="EnsemblPlants" id="TraesCS2B02G218000.1">
    <property type="protein sequence ID" value="TraesCS2B02G218000.1"/>
    <property type="gene ID" value="TraesCS2B02G218000"/>
</dbReference>
<keyword evidence="1 6" id="KW-0479">Metal-binding</keyword>
<feature type="region of interest" description="Disordered" evidence="7">
    <location>
        <begin position="384"/>
        <end position="407"/>
    </location>
</feature>
<dbReference type="GeneID" id="123041083"/>
<dbReference type="Gramene" id="TraesCS2B02G218000.1">
    <property type="protein sequence ID" value="TraesCS2B02G218000.1"/>
    <property type="gene ID" value="TraesCS2B02G218000"/>
</dbReference>
<dbReference type="GO" id="GO:0016887">
    <property type="term" value="F:ATP hydrolysis activity"/>
    <property type="evidence" value="ECO:0000318"/>
    <property type="project" value="GO_Central"/>
</dbReference>
<dbReference type="Pfam" id="PF00642">
    <property type="entry name" value="zf-CCCH"/>
    <property type="match status" value="1"/>
</dbReference>
<keyword evidence="5" id="KW-0238">DNA-binding</keyword>
<protein>
    <recommendedName>
        <fullName evidence="8">C3H1-type domain-containing protein</fullName>
    </recommendedName>
</protein>